<dbReference type="Proteomes" id="UP000783213">
    <property type="component" value="Unassembled WGS sequence"/>
</dbReference>
<evidence type="ECO:0000256" key="1">
    <source>
        <dbReference type="SAM" id="MobiDB-lite"/>
    </source>
</evidence>
<feature type="region of interest" description="Disordered" evidence="1">
    <location>
        <begin position="40"/>
        <end position="59"/>
    </location>
</feature>
<name>A0ABQ7IGU6_9HELO</name>
<accession>A0ABQ7IGU6</accession>
<dbReference type="RefSeq" id="XP_038808435.1">
    <property type="nucleotide sequence ID" value="XM_038955257.1"/>
</dbReference>
<proteinExistence type="predicted"/>
<protein>
    <submittedName>
        <fullName evidence="2">Uncharacterized protein</fullName>
    </submittedName>
</protein>
<reference evidence="2 3" key="1">
    <citation type="journal article" date="2020" name="Genome Biol. Evol.">
        <title>Comparative genomics of Sclerotiniaceae.</title>
        <authorList>
            <person name="Valero Jimenez C.A."/>
            <person name="Steentjes M."/>
            <person name="Scholten O.E."/>
            <person name="Van Kan J.A.L."/>
        </authorList>
    </citation>
    <scope>NUCLEOTIDE SEQUENCE [LARGE SCALE GENOMIC DNA]</scope>
    <source>
        <strain evidence="2 3">B1</strain>
    </source>
</reference>
<dbReference type="GeneID" id="62234407"/>
<sequence>MVSVVSALKMSCNVKMIRDKTVGRVSPEWNELAATCQQSDRPLPFTSPKRRKLSQTTLA</sequence>
<dbReference type="EMBL" id="RCSX01000018">
    <property type="protein sequence ID" value="KAF7923816.1"/>
    <property type="molecule type" value="Genomic_DNA"/>
</dbReference>
<keyword evidence="3" id="KW-1185">Reference proteome</keyword>
<comment type="caution">
    <text evidence="2">The sequence shown here is derived from an EMBL/GenBank/DDBJ whole genome shotgun (WGS) entry which is preliminary data.</text>
</comment>
<gene>
    <name evidence="2" type="ORF">EAE98_007634</name>
</gene>
<organism evidence="2 3">
    <name type="scientific">Botrytis deweyae</name>
    <dbReference type="NCBI Taxonomy" id="2478750"/>
    <lineage>
        <taxon>Eukaryota</taxon>
        <taxon>Fungi</taxon>
        <taxon>Dikarya</taxon>
        <taxon>Ascomycota</taxon>
        <taxon>Pezizomycotina</taxon>
        <taxon>Leotiomycetes</taxon>
        <taxon>Helotiales</taxon>
        <taxon>Sclerotiniaceae</taxon>
        <taxon>Botrytis</taxon>
    </lineage>
</organism>
<evidence type="ECO:0000313" key="2">
    <source>
        <dbReference type="EMBL" id="KAF7923816.1"/>
    </source>
</evidence>
<evidence type="ECO:0000313" key="3">
    <source>
        <dbReference type="Proteomes" id="UP000783213"/>
    </source>
</evidence>